<organism evidence="2 3">
    <name type="scientific">Adineta ricciae</name>
    <name type="common">Rotifer</name>
    <dbReference type="NCBI Taxonomy" id="249248"/>
    <lineage>
        <taxon>Eukaryota</taxon>
        <taxon>Metazoa</taxon>
        <taxon>Spiralia</taxon>
        <taxon>Gnathifera</taxon>
        <taxon>Rotifera</taxon>
        <taxon>Eurotatoria</taxon>
        <taxon>Bdelloidea</taxon>
        <taxon>Adinetida</taxon>
        <taxon>Adinetidae</taxon>
        <taxon>Adineta</taxon>
    </lineage>
</organism>
<dbReference type="AlphaFoldDB" id="A0A814C732"/>
<keyword evidence="3" id="KW-1185">Reference proteome</keyword>
<evidence type="ECO:0000313" key="2">
    <source>
        <dbReference type="EMBL" id="CAF0940211.1"/>
    </source>
</evidence>
<gene>
    <name evidence="2" type="ORF">XAT740_LOCUS10074</name>
</gene>
<proteinExistence type="predicted"/>
<evidence type="ECO:0000313" key="3">
    <source>
        <dbReference type="Proteomes" id="UP000663828"/>
    </source>
</evidence>
<dbReference type="Proteomes" id="UP000663828">
    <property type="component" value="Unassembled WGS sequence"/>
</dbReference>
<reference evidence="2" key="1">
    <citation type="submission" date="2021-02" db="EMBL/GenBank/DDBJ databases">
        <authorList>
            <person name="Nowell W R."/>
        </authorList>
    </citation>
    <scope>NUCLEOTIDE SEQUENCE</scope>
</reference>
<accession>A0A814C732</accession>
<feature type="compositionally biased region" description="Acidic residues" evidence="1">
    <location>
        <begin position="104"/>
        <end position="115"/>
    </location>
</feature>
<name>A0A814C732_ADIRI</name>
<dbReference type="EMBL" id="CAJNOR010000531">
    <property type="protein sequence ID" value="CAF0940211.1"/>
    <property type="molecule type" value="Genomic_DNA"/>
</dbReference>
<feature type="region of interest" description="Disordered" evidence="1">
    <location>
        <begin position="100"/>
        <end position="140"/>
    </location>
</feature>
<dbReference type="SUPFAM" id="SSF63451">
    <property type="entry name" value="LEM domain"/>
    <property type="match status" value="1"/>
</dbReference>
<dbReference type="InterPro" id="IPR011015">
    <property type="entry name" value="LEM/LEM-like_dom_sf"/>
</dbReference>
<protein>
    <submittedName>
        <fullName evidence="2">Uncharacterized protein</fullName>
    </submittedName>
</protein>
<sequence>MSTKHELQLMMKTYGYDLNTFTSKETLMNLLHLHSKALDKGIDVPKMNDHELRRSLNEHNIVAGPVIGKQFLLNQTYPSIPKIGHTRAIYQRKLLEAITNENSEGADDETEDADDDFHTPPIPEDGIVTRSGKTLFPSVQ</sequence>
<comment type="caution">
    <text evidence="2">The sequence shown here is derived from an EMBL/GenBank/DDBJ whole genome shotgun (WGS) entry which is preliminary data.</text>
</comment>
<evidence type="ECO:0000256" key="1">
    <source>
        <dbReference type="SAM" id="MobiDB-lite"/>
    </source>
</evidence>